<reference evidence="2 3" key="1">
    <citation type="journal article" date="2020" name="IScience">
        <title>Genome Sequencing of the Endangered Kingdonia uniflora (Circaeasteraceae, Ranunculales) Reveals Potential Mechanisms of Evolutionary Specialization.</title>
        <authorList>
            <person name="Sun Y."/>
            <person name="Deng T."/>
            <person name="Zhang A."/>
            <person name="Moore M.J."/>
            <person name="Landis J.B."/>
            <person name="Lin N."/>
            <person name="Zhang H."/>
            <person name="Zhang X."/>
            <person name="Huang J."/>
            <person name="Zhang X."/>
            <person name="Sun H."/>
            <person name="Wang H."/>
        </authorList>
    </citation>
    <scope>NUCLEOTIDE SEQUENCE [LARGE SCALE GENOMIC DNA]</scope>
    <source>
        <strain evidence="2">TB1705</strain>
        <tissue evidence="2">Leaf</tissue>
    </source>
</reference>
<evidence type="ECO:0000313" key="2">
    <source>
        <dbReference type="EMBL" id="KAF6171142.1"/>
    </source>
</evidence>
<protein>
    <submittedName>
        <fullName evidence="2">Uncharacterized protein</fullName>
    </submittedName>
</protein>
<evidence type="ECO:0000256" key="1">
    <source>
        <dbReference type="SAM" id="MobiDB-lite"/>
    </source>
</evidence>
<name>A0A7J7NVW9_9MAGN</name>
<organism evidence="2 3">
    <name type="scientific">Kingdonia uniflora</name>
    <dbReference type="NCBI Taxonomy" id="39325"/>
    <lineage>
        <taxon>Eukaryota</taxon>
        <taxon>Viridiplantae</taxon>
        <taxon>Streptophyta</taxon>
        <taxon>Embryophyta</taxon>
        <taxon>Tracheophyta</taxon>
        <taxon>Spermatophyta</taxon>
        <taxon>Magnoliopsida</taxon>
        <taxon>Ranunculales</taxon>
        <taxon>Circaeasteraceae</taxon>
        <taxon>Kingdonia</taxon>
    </lineage>
</organism>
<dbReference type="EMBL" id="JACGCM010000522">
    <property type="protein sequence ID" value="KAF6171142.1"/>
    <property type="molecule type" value="Genomic_DNA"/>
</dbReference>
<accession>A0A7J7NVW9</accession>
<proteinExistence type="predicted"/>
<feature type="region of interest" description="Disordered" evidence="1">
    <location>
        <begin position="40"/>
        <end position="60"/>
    </location>
</feature>
<dbReference type="OrthoDB" id="1936908at2759"/>
<comment type="caution">
    <text evidence="2">The sequence shown here is derived from an EMBL/GenBank/DDBJ whole genome shotgun (WGS) entry which is preliminary data.</text>
</comment>
<gene>
    <name evidence="2" type="ORF">GIB67_012216</name>
</gene>
<keyword evidence="3" id="KW-1185">Reference proteome</keyword>
<sequence>MMFLKGLRPYFWKFLITSGASTYREVLSKALALELNDVEDSKSKELRTRQRRDQRTDKGKVVQTQYDCLGSKRQRFEGTLARVMGGQYFERAQLASRQCWNCGEKGKSSNIVLNQPEVHRH</sequence>
<evidence type="ECO:0000313" key="3">
    <source>
        <dbReference type="Proteomes" id="UP000541444"/>
    </source>
</evidence>
<dbReference type="Proteomes" id="UP000541444">
    <property type="component" value="Unassembled WGS sequence"/>
</dbReference>
<dbReference type="AlphaFoldDB" id="A0A7J7NVW9"/>